<dbReference type="CDD" id="cd07779">
    <property type="entry name" value="ASKHA_NBD_FGGY_YgcE-like"/>
    <property type="match status" value="1"/>
</dbReference>
<dbReference type="OrthoDB" id="9805576at2"/>
<evidence type="ECO:0000256" key="2">
    <source>
        <dbReference type="ARBA" id="ARBA00022679"/>
    </source>
</evidence>
<evidence type="ECO:0000313" key="6">
    <source>
        <dbReference type="EMBL" id="BAS26425.1"/>
    </source>
</evidence>
<dbReference type="InterPro" id="IPR050406">
    <property type="entry name" value="FGGY_Carb_Kinase"/>
</dbReference>
<evidence type="ECO:0000256" key="3">
    <source>
        <dbReference type="ARBA" id="ARBA00022777"/>
    </source>
</evidence>
<keyword evidence="2" id="KW-0808">Transferase</keyword>
<dbReference type="EMBL" id="AP014924">
    <property type="protein sequence ID" value="BAS26425.1"/>
    <property type="molecule type" value="Genomic_DNA"/>
</dbReference>
<comment type="similarity">
    <text evidence="1">Belongs to the FGGY kinase family.</text>
</comment>
<dbReference type="GO" id="GO:0016301">
    <property type="term" value="F:kinase activity"/>
    <property type="evidence" value="ECO:0007669"/>
    <property type="project" value="UniProtKB-KW"/>
</dbReference>
<name>A0A0K2SH56_LIMPI</name>
<reference evidence="7" key="2">
    <citation type="journal article" date="2016" name="Int. J. Syst. Evol. Microbiol.">
        <title>Complete genome sequence and cell structure of Limnochorda pilosa, a Gram-negative spore-former within the phylum Firmicutes.</title>
        <authorList>
            <person name="Watanabe M."/>
            <person name="Kojima H."/>
            <person name="Fukui M."/>
        </authorList>
    </citation>
    <scope>NUCLEOTIDE SEQUENCE [LARGE SCALE GENOMIC DNA]</scope>
    <source>
        <strain evidence="7">HC45</strain>
    </source>
</reference>
<evidence type="ECO:0000259" key="4">
    <source>
        <dbReference type="Pfam" id="PF00370"/>
    </source>
</evidence>
<dbReference type="KEGG" id="lpil:LIP_0568"/>
<dbReference type="PANTHER" id="PTHR43095:SF5">
    <property type="entry name" value="XYLULOSE KINASE"/>
    <property type="match status" value="1"/>
</dbReference>
<dbReference type="STRING" id="1555112.LIP_0568"/>
<reference evidence="7" key="1">
    <citation type="submission" date="2015-07" db="EMBL/GenBank/DDBJ databases">
        <title>Complete genome sequence and phylogenetic analysis of Limnochorda pilosa.</title>
        <authorList>
            <person name="Watanabe M."/>
            <person name="Kojima H."/>
            <person name="Fukui M."/>
        </authorList>
    </citation>
    <scope>NUCLEOTIDE SEQUENCE [LARGE SCALE GENOMIC DNA]</scope>
    <source>
        <strain evidence="7">HC45</strain>
    </source>
</reference>
<dbReference type="SUPFAM" id="SSF53067">
    <property type="entry name" value="Actin-like ATPase domain"/>
    <property type="match status" value="2"/>
</dbReference>
<proteinExistence type="inferred from homology"/>
<dbReference type="RefSeq" id="WP_068133980.1">
    <property type="nucleotide sequence ID" value="NZ_AP014924.1"/>
</dbReference>
<dbReference type="Pfam" id="PF00370">
    <property type="entry name" value="FGGY_N"/>
    <property type="match status" value="1"/>
</dbReference>
<evidence type="ECO:0000259" key="5">
    <source>
        <dbReference type="Pfam" id="PF02782"/>
    </source>
</evidence>
<gene>
    <name evidence="6" type="ORF">LIP_0568</name>
</gene>
<feature type="domain" description="Carbohydrate kinase FGGY N-terminal" evidence="4">
    <location>
        <begin position="6"/>
        <end position="253"/>
    </location>
</feature>
<dbReference type="Pfam" id="PF02782">
    <property type="entry name" value="FGGY_C"/>
    <property type="match status" value="1"/>
</dbReference>
<dbReference type="Gene3D" id="3.30.420.40">
    <property type="match status" value="2"/>
</dbReference>
<keyword evidence="7" id="KW-1185">Reference proteome</keyword>
<dbReference type="PANTHER" id="PTHR43095">
    <property type="entry name" value="SUGAR KINASE"/>
    <property type="match status" value="1"/>
</dbReference>
<evidence type="ECO:0000313" key="7">
    <source>
        <dbReference type="Proteomes" id="UP000065807"/>
    </source>
</evidence>
<dbReference type="InterPro" id="IPR018484">
    <property type="entry name" value="FGGY_N"/>
</dbReference>
<dbReference type="PATRIC" id="fig|1555112.3.peg.593"/>
<feature type="domain" description="Carbohydrate kinase FGGY C-terminal" evidence="5">
    <location>
        <begin position="264"/>
        <end position="457"/>
    </location>
</feature>
<dbReference type="AlphaFoldDB" id="A0A0K2SH56"/>
<dbReference type="InterPro" id="IPR018485">
    <property type="entry name" value="FGGY_C"/>
</dbReference>
<dbReference type="GO" id="GO:0005975">
    <property type="term" value="P:carbohydrate metabolic process"/>
    <property type="evidence" value="ECO:0007669"/>
    <property type="project" value="InterPro"/>
</dbReference>
<keyword evidence="3 6" id="KW-0418">Kinase</keyword>
<evidence type="ECO:0000256" key="1">
    <source>
        <dbReference type="ARBA" id="ARBA00009156"/>
    </source>
</evidence>
<protein>
    <submittedName>
        <fullName evidence="6">Carbohydrate kinase</fullName>
    </submittedName>
</protein>
<organism evidence="6 7">
    <name type="scientific">Limnochorda pilosa</name>
    <dbReference type="NCBI Taxonomy" id="1555112"/>
    <lineage>
        <taxon>Bacteria</taxon>
        <taxon>Bacillati</taxon>
        <taxon>Bacillota</taxon>
        <taxon>Limnochordia</taxon>
        <taxon>Limnochordales</taxon>
        <taxon>Limnochordaceae</taxon>
        <taxon>Limnochorda</taxon>
    </lineage>
</organism>
<dbReference type="Proteomes" id="UP000065807">
    <property type="component" value="Chromosome"/>
</dbReference>
<sequence length="536" mass="58159">MNGENVLAVDVGTQSVRALVFDPQGNVLAAARVPIDPPYRAEQPGWAEQDPEVYWQALVRACRQVWEAEVVPASLAGMALTTQRASVVNVDGRGRPLRPAILWLDQRRSEGLPRIGGWWGLLFRLAGASHTVAYLQAEAEANWIRLHQPEIWRRTEKYLLLSGYLTHRLTGRFVDSVGSQVGYIPFDYRRQAWAPPRDWKWQAIPVESSQLPELEPPGRVLGHVSSEAAEAVGLPQGLPVVAAAADKACEVLGAGCLEPDVACLSFGTTATVNTTHRRYVEVVPLIPPYPAAVPGAYSLEVQVYRGFWMVRWFVEEFGAAEAARAAEQGATPEALLERLAASVPAGSMGLVLQPYWAPGLRVPGPEAKGAVVGFGGAHGKAHLYRALLEGLAFALREGLERTQRRAGVRARELRVVGGGSQSDLAVQVAADVFGLPAARPHVYEASALGAAIDAAVGLGLHPGFDAAMAAMTRVGRVFEPNLAHAELYDQLYRRVYRRLYPRLQPLYEAIREITGYPPPVWGVTAGGPSAGRRPSR</sequence>
<dbReference type="InterPro" id="IPR043129">
    <property type="entry name" value="ATPase_NBD"/>
</dbReference>
<accession>A0A0K2SH56</accession>
<dbReference type="InterPro" id="IPR000577">
    <property type="entry name" value="Carb_kinase_FGGY"/>
</dbReference>
<dbReference type="PIRSF" id="PIRSF000538">
    <property type="entry name" value="GlpK"/>
    <property type="match status" value="1"/>
</dbReference>